<dbReference type="PANTHER" id="PTHR43132">
    <property type="entry name" value="ARSENICAL RESISTANCE OPERON REPRESSOR ARSR-RELATED"/>
    <property type="match status" value="1"/>
</dbReference>
<sequence length="98" mass="11228">MDNNFKAYNEAADLLKALAHPVRLCIVRGLIEKSSCNVTYMQECLDLPQSTVSQHLQKLRSMGIVEADRKGLEVNYSVTNERVKQIIEIMFKEEINNE</sequence>
<evidence type="ECO:0000259" key="4">
    <source>
        <dbReference type="PROSITE" id="PS50987"/>
    </source>
</evidence>
<proteinExistence type="predicted"/>
<dbReference type="PROSITE" id="PS50987">
    <property type="entry name" value="HTH_ARSR_2"/>
    <property type="match status" value="1"/>
</dbReference>
<evidence type="ECO:0000313" key="6">
    <source>
        <dbReference type="Proteomes" id="UP000463051"/>
    </source>
</evidence>
<dbReference type="PRINTS" id="PR00778">
    <property type="entry name" value="HTHARSR"/>
</dbReference>
<evidence type="ECO:0000256" key="3">
    <source>
        <dbReference type="ARBA" id="ARBA00023163"/>
    </source>
</evidence>
<dbReference type="Proteomes" id="UP000463051">
    <property type="component" value="Unassembled WGS sequence"/>
</dbReference>
<evidence type="ECO:0000313" key="5">
    <source>
        <dbReference type="EMBL" id="MRN53002.1"/>
    </source>
</evidence>
<comment type="caution">
    <text evidence="5">The sequence shown here is derived from an EMBL/GenBank/DDBJ whole genome shotgun (WGS) entry which is preliminary data.</text>
</comment>
<dbReference type="Pfam" id="PF12840">
    <property type="entry name" value="HTH_20"/>
    <property type="match status" value="1"/>
</dbReference>
<dbReference type="SUPFAM" id="SSF46785">
    <property type="entry name" value="Winged helix' DNA-binding domain"/>
    <property type="match status" value="1"/>
</dbReference>
<evidence type="ECO:0000256" key="1">
    <source>
        <dbReference type="ARBA" id="ARBA00023015"/>
    </source>
</evidence>
<organism evidence="5 6">
    <name type="scientific">Paenibacillus monticola</name>
    <dbReference type="NCBI Taxonomy" id="2666075"/>
    <lineage>
        <taxon>Bacteria</taxon>
        <taxon>Bacillati</taxon>
        <taxon>Bacillota</taxon>
        <taxon>Bacilli</taxon>
        <taxon>Bacillales</taxon>
        <taxon>Paenibacillaceae</taxon>
        <taxon>Paenibacillus</taxon>
    </lineage>
</organism>
<dbReference type="SMART" id="SM00418">
    <property type="entry name" value="HTH_ARSR"/>
    <property type="match status" value="1"/>
</dbReference>
<dbReference type="Gene3D" id="1.10.10.10">
    <property type="entry name" value="Winged helix-like DNA-binding domain superfamily/Winged helix DNA-binding domain"/>
    <property type="match status" value="1"/>
</dbReference>
<dbReference type="NCBIfam" id="NF033788">
    <property type="entry name" value="HTH_metalloreg"/>
    <property type="match status" value="1"/>
</dbReference>
<dbReference type="CDD" id="cd00090">
    <property type="entry name" value="HTH_ARSR"/>
    <property type="match status" value="1"/>
</dbReference>
<dbReference type="InterPro" id="IPR036390">
    <property type="entry name" value="WH_DNA-bd_sf"/>
</dbReference>
<dbReference type="RefSeq" id="WP_154117985.1">
    <property type="nucleotide sequence ID" value="NZ_WJXB01000002.1"/>
</dbReference>
<keyword evidence="3" id="KW-0804">Transcription</keyword>
<dbReference type="AlphaFoldDB" id="A0A7X2L0R6"/>
<dbReference type="PANTHER" id="PTHR43132:SF2">
    <property type="entry name" value="ARSENICAL RESISTANCE OPERON REPRESSOR ARSR-RELATED"/>
    <property type="match status" value="1"/>
</dbReference>
<gene>
    <name evidence="5" type="ORF">GJB61_08325</name>
</gene>
<keyword evidence="6" id="KW-1185">Reference proteome</keyword>
<dbReference type="InterPro" id="IPR001845">
    <property type="entry name" value="HTH_ArsR_DNA-bd_dom"/>
</dbReference>
<dbReference type="EMBL" id="WJXB01000002">
    <property type="protein sequence ID" value="MRN53002.1"/>
    <property type="molecule type" value="Genomic_DNA"/>
</dbReference>
<dbReference type="InterPro" id="IPR011991">
    <property type="entry name" value="ArsR-like_HTH"/>
</dbReference>
<keyword evidence="1" id="KW-0805">Transcription regulation</keyword>
<reference evidence="5 6" key="1">
    <citation type="submission" date="2019-11" db="EMBL/GenBank/DDBJ databases">
        <title>Paenibacillus monticola sp. nov., a novel PGPR strain isolated from mountain sample in China.</title>
        <authorList>
            <person name="Zhao Q."/>
            <person name="Li H.-P."/>
            <person name="Zhang J.-L."/>
        </authorList>
    </citation>
    <scope>NUCLEOTIDE SEQUENCE [LARGE SCALE GENOMIC DNA]</scope>
    <source>
        <strain evidence="5 6">LC-T2</strain>
    </source>
</reference>
<dbReference type="GO" id="GO:0003700">
    <property type="term" value="F:DNA-binding transcription factor activity"/>
    <property type="evidence" value="ECO:0007669"/>
    <property type="project" value="InterPro"/>
</dbReference>
<accession>A0A7X2L0R6</accession>
<dbReference type="GO" id="GO:0003677">
    <property type="term" value="F:DNA binding"/>
    <property type="evidence" value="ECO:0007669"/>
    <property type="project" value="UniProtKB-KW"/>
</dbReference>
<name>A0A7X2L0R6_9BACL</name>
<protein>
    <submittedName>
        <fullName evidence="5">Metalloregulator ArsR/SmtB family transcription factor</fullName>
    </submittedName>
</protein>
<keyword evidence="2" id="KW-0238">DNA-binding</keyword>
<dbReference type="InterPro" id="IPR036388">
    <property type="entry name" value="WH-like_DNA-bd_sf"/>
</dbReference>
<feature type="domain" description="HTH arsR-type" evidence="4">
    <location>
        <begin position="3"/>
        <end position="98"/>
    </location>
</feature>
<evidence type="ECO:0000256" key="2">
    <source>
        <dbReference type="ARBA" id="ARBA00023125"/>
    </source>
</evidence>
<dbReference type="InterPro" id="IPR051011">
    <property type="entry name" value="Metal_resp_trans_reg"/>
</dbReference>